<accession>A0ACB7RM67</accession>
<sequence length="388" mass="42568">MSVDRRRLVGISVASLRLTAGTTPTVAASSTCCPLSSSTTSASAISIRHRARAAARAFCTEICPATTGPAAAAASSGASATGRPGKAGPAGGEGASAAPAKRKPAVDSAVLSALQSQMRELTRQMQELGQALQKASGTLTDVELGLDSELFEALEKFSVALGRRRQEARPFCASAFYWFWRTRERLLQTSQIWLARGTYCAKLEVVANHSLHYLESLHHGSCLHEAEMTGYELVPLAAHDTIDAKLCPIPRCRPTQRHATYRFISRDIDELLRPSLYDLKLAGAAMRWHSRVFYFTVVIALRRSLGSLEVFIRWGRTLDSARRPPQISKVMLVHRKHAKSFPMEKVKNLPVDAVFLPGFRDRFKKGVMDLKGGFIQDGELKIEVYIAD</sequence>
<protein>
    <submittedName>
        <fullName evidence="1">Uncharacterized protein</fullName>
    </submittedName>
</protein>
<proteinExistence type="predicted"/>
<gene>
    <name evidence="1" type="ORF">HPB50_003432</name>
</gene>
<dbReference type="EMBL" id="CM023489">
    <property type="protein sequence ID" value="KAH6921609.1"/>
    <property type="molecule type" value="Genomic_DNA"/>
</dbReference>
<organism evidence="1 2">
    <name type="scientific">Hyalomma asiaticum</name>
    <name type="common">Tick</name>
    <dbReference type="NCBI Taxonomy" id="266040"/>
    <lineage>
        <taxon>Eukaryota</taxon>
        <taxon>Metazoa</taxon>
        <taxon>Ecdysozoa</taxon>
        <taxon>Arthropoda</taxon>
        <taxon>Chelicerata</taxon>
        <taxon>Arachnida</taxon>
        <taxon>Acari</taxon>
        <taxon>Parasitiformes</taxon>
        <taxon>Ixodida</taxon>
        <taxon>Ixodoidea</taxon>
        <taxon>Ixodidae</taxon>
        <taxon>Hyalomminae</taxon>
        <taxon>Hyalomma</taxon>
    </lineage>
</organism>
<name>A0ACB7RM67_HYAAI</name>
<reference evidence="1" key="1">
    <citation type="submission" date="2020-05" db="EMBL/GenBank/DDBJ databases">
        <title>Large-scale comparative analyses of tick genomes elucidate their genetic diversity and vector capacities.</title>
        <authorList>
            <person name="Jia N."/>
            <person name="Wang J."/>
            <person name="Shi W."/>
            <person name="Du L."/>
            <person name="Sun Y."/>
            <person name="Zhan W."/>
            <person name="Jiang J."/>
            <person name="Wang Q."/>
            <person name="Zhang B."/>
            <person name="Ji P."/>
            <person name="Sakyi L.B."/>
            <person name="Cui X."/>
            <person name="Yuan T."/>
            <person name="Jiang B."/>
            <person name="Yang W."/>
            <person name="Lam T.T.-Y."/>
            <person name="Chang Q."/>
            <person name="Ding S."/>
            <person name="Wang X."/>
            <person name="Zhu J."/>
            <person name="Ruan X."/>
            <person name="Zhao L."/>
            <person name="Wei J."/>
            <person name="Que T."/>
            <person name="Du C."/>
            <person name="Cheng J."/>
            <person name="Dai P."/>
            <person name="Han X."/>
            <person name="Huang E."/>
            <person name="Gao Y."/>
            <person name="Liu J."/>
            <person name="Shao H."/>
            <person name="Ye R."/>
            <person name="Li L."/>
            <person name="Wei W."/>
            <person name="Wang X."/>
            <person name="Wang C."/>
            <person name="Yang T."/>
            <person name="Huo Q."/>
            <person name="Li W."/>
            <person name="Guo W."/>
            <person name="Chen H."/>
            <person name="Zhou L."/>
            <person name="Ni X."/>
            <person name="Tian J."/>
            <person name="Zhou Y."/>
            <person name="Sheng Y."/>
            <person name="Liu T."/>
            <person name="Pan Y."/>
            <person name="Xia L."/>
            <person name="Li J."/>
            <person name="Zhao F."/>
            <person name="Cao W."/>
        </authorList>
    </citation>
    <scope>NUCLEOTIDE SEQUENCE</scope>
    <source>
        <strain evidence="1">Hyas-2018</strain>
    </source>
</reference>
<dbReference type="Proteomes" id="UP000821845">
    <property type="component" value="Chromosome 9"/>
</dbReference>
<comment type="caution">
    <text evidence="1">The sequence shown here is derived from an EMBL/GenBank/DDBJ whole genome shotgun (WGS) entry which is preliminary data.</text>
</comment>
<evidence type="ECO:0000313" key="2">
    <source>
        <dbReference type="Proteomes" id="UP000821845"/>
    </source>
</evidence>
<evidence type="ECO:0000313" key="1">
    <source>
        <dbReference type="EMBL" id="KAH6921609.1"/>
    </source>
</evidence>
<keyword evidence="2" id="KW-1185">Reference proteome</keyword>